<dbReference type="RefSeq" id="WP_245095996.1">
    <property type="nucleotide sequence ID" value="NZ_CP095053.1"/>
</dbReference>
<reference evidence="1 2" key="1">
    <citation type="submission" date="2022-04" db="EMBL/GenBank/DDBJ databases">
        <title>Hymenobacter sp. isolated from the air.</title>
        <authorList>
            <person name="Won M."/>
            <person name="Lee C.-M."/>
            <person name="Woen H.-Y."/>
            <person name="Kwon S.-W."/>
        </authorList>
    </citation>
    <scope>NUCLEOTIDE SEQUENCE [LARGE SCALE GENOMIC DNA]</scope>
    <source>
        <strain evidence="2">5413 J-13</strain>
    </source>
</reference>
<gene>
    <name evidence="1" type="ORF">MUN82_06575</name>
</gene>
<protein>
    <submittedName>
        <fullName evidence="1">Uncharacterized protein</fullName>
    </submittedName>
</protein>
<sequence length="119" mass="13756">MPAFLLDINLQQLPDEYLTGEWRVADRVLNRTAPDSTLALATRFLLSPGMLRVEAPQQENTGSWTVQRDELLQRPYLQLTLPQEDTRALITRMRRSPDGQESRLNLYFLSGMELQLTRP</sequence>
<dbReference type="AlphaFoldDB" id="A0A8T9T2G7"/>
<accession>A0A8T9T2G7</accession>
<organism evidence="1 2">
    <name type="scientific">Hymenobacter aerilatus</name>
    <dbReference type="NCBI Taxonomy" id="2932251"/>
    <lineage>
        <taxon>Bacteria</taxon>
        <taxon>Pseudomonadati</taxon>
        <taxon>Bacteroidota</taxon>
        <taxon>Cytophagia</taxon>
        <taxon>Cytophagales</taxon>
        <taxon>Hymenobacteraceae</taxon>
        <taxon>Hymenobacter</taxon>
    </lineage>
</organism>
<name>A0A8T9T2G7_9BACT</name>
<dbReference type="Proteomes" id="UP000829925">
    <property type="component" value="Chromosome"/>
</dbReference>
<dbReference type="KEGG" id="haei:MUN82_06575"/>
<evidence type="ECO:0000313" key="1">
    <source>
        <dbReference type="EMBL" id="UOR06760.1"/>
    </source>
</evidence>
<evidence type="ECO:0000313" key="2">
    <source>
        <dbReference type="Proteomes" id="UP000829925"/>
    </source>
</evidence>
<dbReference type="EMBL" id="CP095053">
    <property type="protein sequence ID" value="UOR06760.1"/>
    <property type="molecule type" value="Genomic_DNA"/>
</dbReference>
<proteinExistence type="predicted"/>
<keyword evidence="2" id="KW-1185">Reference proteome</keyword>